<feature type="chain" id="PRO_5046923395" evidence="3">
    <location>
        <begin position="47"/>
        <end position="664"/>
    </location>
</feature>
<name>A0ABM9WRW9_VIBAE</name>
<dbReference type="InterPro" id="IPR037061">
    <property type="entry name" value="Lytic_TGlycoase_superhlx_L_sf"/>
</dbReference>
<dbReference type="Gene3D" id="1.25.20.10">
    <property type="entry name" value="Bacterial muramidases"/>
    <property type="match status" value="1"/>
</dbReference>
<evidence type="ECO:0000259" key="4">
    <source>
        <dbReference type="Pfam" id="PF01464"/>
    </source>
</evidence>
<gene>
    <name evidence="6" type="ORF">VEx25_0355</name>
</gene>
<sequence>MNANKTRLWGSICLGKMTQMRFNVSELAKNVCCAAALCAMSLSANAALSLEKQREVYEQAQDLLDKNDIDGYLSIRPKISDYPLTPYVDYRTFIRQLPEKSPQQVNEFISEHESFPFSRRVRAPYLNHLYKQKDWKTITEFQKVIPSGERYQCIFYVAQLEQGKKVAAFKGAEHMWLRGRSIADECDPLFAAWDKAGERTDELVLQRMLLAFDARNGSLMSYLLKLPKSSQARQQAKEMKELFDNPSSVAEFAKKKTANDFNRAQSEYALEKLARMNTSQAQSVYDAVIKGQKFSPEKAQALADYIAFRLTRTESESLAKWRDDKTKTSQYLPLIETRIRLAIQNADWKGVQEWIAVLNKEEQASLRWQYWLGRSEIALGDDIAGKQRLATLVGQRNFYSVAAANAIGQSIKYPTHTVKFDKRVVQPYQDSLVRIEELIATDKIAAAKSEWAHLLRRVGKDEKAMLAAYASSKRWHNLTVTASIQAQMWDNIELRFPIAHRWWFNFYAKKHNIDPVTMMSLARQESALDVEARSPVGARGLMQIMPATAKYTARKYKLSYQGTQDLYNVGKNIEIGSHYLQGLLEDYDNNRIFALAAYNAGPNRVKTWRERTQGKVDAYAFIEAIPFRETRGYVQNILMFETYYRDLLGIDGAFLNQHEINTKY</sequence>
<keyword evidence="2 3" id="KW-0732">Signal</keyword>
<evidence type="ECO:0000259" key="5">
    <source>
        <dbReference type="Pfam" id="PF14718"/>
    </source>
</evidence>
<evidence type="ECO:0000313" key="7">
    <source>
        <dbReference type="Proteomes" id="UP000242664"/>
    </source>
</evidence>
<feature type="domain" description="Transglycosylase SLT" evidence="4">
    <location>
        <begin position="504"/>
        <end position="616"/>
    </location>
</feature>
<evidence type="ECO:0000256" key="2">
    <source>
        <dbReference type="ARBA" id="ARBA00022729"/>
    </source>
</evidence>
<dbReference type="InterPro" id="IPR008258">
    <property type="entry name" value="Transglycosylase_SLT_dom_1"/>
</dbReference>
<dbReference type="Gene3D" id="1.10.530.10">
    <property type="match status" value="1"/>
</dbReference>
<dbReference type="Pfam" id="PF01464">
    <property type="entry name" value="SLT"/>
    <property type="match status" value="1"/>
</dbReference>
<evidence type="ECO:0000256" key="1">
    <source>
        <dbReference type="ARBA" id="ARBA00007734"/>
    </source>
</evidence>
<comment type="similarity">
    <text evidence="1">Belongs to the transglycosylase Slt family.</text>
</comment>
<dbReference type="Gene3D" id="1.10.1240.20">
    <property type="entry name" value="Lytic transglycosylase, superhelical linker domain"/>
    <property type="match status" value="1"/>
</dbReference>
<evidence type="ECO:0000313" key="6">
    <source>
        <dbReference type="EMBL" id="EDN56100.1"/>
    </source>
</evidence>
<dbReference type="InterPro" id="IPR023346">
    <property type="entry name" value="Lysozyme-like_dom_sf"/>
</dbReference>
<dbReference type="EC" id="3.2.1.-" evidence="6"/>
<dbReference type="SUPFAM" id="SSF53955">
    <property type="entry name" value="Lysozyme-like"/>
    <property type="match status" value="1"/>
</dbReference>
<dbReference type="EMBL" id="DS267849">
    <property type="protein sequence ID" value="EDN56100.1"/>
    <property type="molecule type" value="Genomic_DNA"/>
</dbReference>
<keyword evidence="6" id="KW-0326">Glycosidase</keyword>
<evidence type="ECO:0000256" key="3">
    <source>
        <dbReference type="SAM" id="SignalP"/>
    </source>
</evidence>
<proteinExistence type="inferred from homology"/>
<dbReference type="NCBIfam" id="NF008631">
    <property type="entry name" value="PRK11619.1"/>
    <property type="match status" value="1"/>
</dbReference>
<dbReference type="SUPFAM" id="SSF48435">
    <property type="entry name" value="Bacterial muramidases"/>
    <property type="match status" value="1"/>
</dbReference>
<keyword evidence="7" id="KW-1185">Reference proteome</keyword>
<dbReference type="Pfam" id="PF00760">
    <property type="entry name" value="Cucumo_coat"/>
    <property type="match status" value="1"/>
</dbReference>
<dbReference type="PANTHER" id="PTHR37423">
    <property type="entry name" value="SOLUBLE LYTIC MUREIN TRANSGLYCOSYLASE-RELATED"/>
    <property type="match status" value="1"/>
</dbReference>
<dbReference type="CDD" id="cd13401">
    <property type="entry name" value="Slt70-like"/>
    <property type="match status" value="1"/>
</dbReference>
<reference evidence="7" key="1">
    <citation type="submission" date="2006-10" db="EMBL/GenBank/DDBJ databases">
        <authorList>
            <person name="Heidelberg J."/>
            <person name="Sebastian Y."/>
        </authorList>
    </citation>
    <scope>NUCLEOTIDE SEQUENCE [LARGE SCALE GENOMIC DNA]</scope>
    <source>
        <strain evidence="7">EX25</strain>
    </source>
</reference>
<dbReference type="PANTHER" id="PTHR37423:SF5">
    <property type="entry name" value="SOLUBLE LYTIC MUREIN TRANSGLYCOSYLASE"/>
    <property type="match status" value="1"/>
</dbReference>
<dbReference type="Proteomes" id="UP000242664">
    <property type="component" value="Unassembled WGS sequence"/>
</dbReference>
<dbReference type="InterPro" id="IPR008939">
    <property type="entry name" value="Lytic_TGlycosylase_superhlx_U"/>
</dbReference>
<dbReference type="InterPro" id="IPR012289">
    <property type="entry name" value="Lytic_TGlycosylase_superhlx_L"/>
</dbReference>
<feature type="signal peptide" evidence="3">
    <location>
        <begin position="1"/>
        <end position="46"/>
    </location>
</feature>
<dbReference type="GO" id="GO:0016798">
    <property type="term" value="F:hydrolase activity, acting on glycosyl bonds"/>
    <property type="evidence" value="ECO:0007669"/>
    <property type="project" value="UniProtKB-KW"/>
</dbReference>
<dbReference type="Pfam" id="PF14718">
    <property type="entry name" value="SLT_L"/>
    <property type="match status" value="1"/>
</dbReference>
<organism evidence="6 7">
    <name type="scientific">Vibrio antiquarius (strain Ex25)</name>
    <dbReference type="NCBI Taxonomy" id="150340"/>
    <lineage>
        <taxon>Bacteria</taxon>
        <taxon>Pseudomonadati</taxon>
        <taxon>Pseudomonadota</taxon>
        <taxon>Gammaproteobacteria</taxon>
        <taxon>Vibrionales</taxon>
        <taxon>Vibrionaceae</taxon>
        <taxon>Vibrio</taxon>
        <taxon>Vibrio diabolicus subgroup</taxon>
    </lineage>
</organism>
<protein>
    <submittedName>
        <fullName evidence="6">Soluble lytic murein transglycosylase</fullName>
        <ecNumber evidence="6">3.2.1.-</ecNumber>
    </submittedName>
</protein>
<feature type="domain" description="Lytic transglycosylase superhelical linker" evidence="5">
    <location>
        <begin position="429"/>
        <end position="492"/>
    </location>
</feature>
<keyword evidence="6" id="KW-0378">Hydrolase</keyword>
<accession>A0ABM9WRW9</accession>